<dbReference type="InterPro" id="IPR012349">
    <property type="entry name" value="Split_barrel_FMN-bd"/>
</dbReference>
<dbReference type="Gene3D" id="2.30.110.10">
    <property type="entry name" value="Electron Transport, Fmn-binding Protein, Chain A"/>
    <property type="match status" value="1"/>
</dbReference>
<reference evidence="1" key="1">
    <citation type="journal article" date="2006" name="Nature">
        <title>Deciphering the evolution and metabolism of an anammox bacterium from a community genome.</title>
        <authorList>
            <person name="Strous M."/>
            <person name="Pelletier E."/>
            <person name="Mangenot S."/>
            <person name="Rattei T."/>
            <person name="Lehner A."/>
            <person name="Taylor M.W."/>
            <person name="Horn M."/>
            <person name="Daims H."/>
            <person name="Bartol-Mavel D."/>
            <person name="Wincker P."/>
            <person name="Barbe V."/>
            <person name="Fonknechten N."/>
            <person name="Vallenet D."/>
            <person name="Segurens B."/>
            <person name="Schenowitz-Truong C."/>
            <person name="Medigue C."/>
            <person name="Collingro A."/>
            <person name="Snel B."/>
            <person name="Dutilh B.E."/>
            <person name="OpDenCamp H.J.M."/>
            <person name="vanDerDrift C."/>
            <person name="Cirpus I."/>
            <person name="vanDePas-Schoonen K.T."/>
            <person name="Harhangi H.R."/>
            <person name="vanNiftrik L."/>
            <person name="Schmid M."/>
            <person name="Keltjens J."/>
            <person name="vanDeVossenberg J."/>
            <person name="Kartal B."/>
            <person name="Meier H."/>
            <person name="Frishman D."/>
            <person name="Huynen M.A."/>
            <person name="Mewes H."/>
            <person name="Weissenbach J."/>
            <person name="Jetten M.S.M."/>
            <person name="Wagner M."/>
            <person name="LePaslier D."/>
        </authorList>
    </citation>
    <scope>NUCLEOTIDE SEQUENCE</scope>
</reference>
<accession>Q1Q0C7</accession>
<name>Q1Q0C7_KUEST</name>
<dbReference type="SUPFAM" id="SSF50475">
    <property type="entry name" value="FMN-binding split barrel"/>
    <property type="match status" value="1"/>
</dbReference>
<sequence length="50" mass="5366">MISDKMMQLLKCEGIVAIVTMGGDGPHVVNTWNSYIDVTLDGYLLLPVGG</sequence>
<reference evidence="3" key="4">
    <citation type="submission" date="2017-10" db="EMBL/GenBank/DDBJ databases">
        <authorList>
            <person name="Banno H."/>
            <person name="Chua N.-H."/>
        </authorList>
    </citation>
    <scope>NUCLEOTIDE SEQUENCE [LARGE SCALE GENOMIC DNA]</scope>
    <source>
        <strain evidence="3">Kuenenia_mbr1_ru-nijmegen</strain>
    </source>
</reference>
<reference evidence="1" key="2">
    <citation type="submission" date="2006-01" db="EMBL/GenBank/DDBJ databases">
        <authorList>
            <person name="Genoscope"/>
        </authorList>
    </citation>
    <scope>NUCLEOTIDE SEQUENCE</scope>
</reference>
<organism evidence="1">
    <name type="scientific">Kuenenia stuttgartiensis</name>
    <dbReference type="NCBI Taxonomy" id="174633"/>
    <lineage>
        <taxon>Bacteria</taxon>
        <taxon>Pseudomonadati</taxon>
        <taxon>Planctomycetota</taxon>
        <taxon>Candidatus Brocadiia</taxon>
        <taxon>Candidatus Brocadiales</taxon>
        <taxon>Candidatus Brocadiaceae</taxon>
        <taxon>Candidatus Kuenenia</taxon>
    </lineage>
</organism>
<proteinExistence type="predicted"/>
<dbReference type="Proteomes" id="UP000221734">
    <property type="component" value="Chromosome Kuenenia_stuttgartiensis_MBR1"/>
</dbReference>
<evidence type="ECO:0000313" key="2">
    <source>
        <dbReference type="EMBL" id="QII09830.1"/>
    </source>
</evidence>
<evidence type="ECO:0000313" key="4">
    <source>
        <dbReference type="Proteomes" id="UP000221734"/>
    </source>
</evidence>
<dbReference type="RefSeq" id="WP_164994409.1">
    <property type="nucleotide sequence ID" value="NZ_CP049055.1"/>
</dbReference>
<evidence type="ECO:0000313" key="1">
    <source>
        <dbReference type="EMBL" id="CAJ72790.1"/>
    </source>
</evidence>
<dbReference type="EMBL" id="LT934425">
    <property type="protein sequence ID" value="SOH04286.1"/>
    <property type="molecule type" value="Genomic_DNA"/>
</dbReference>
<reference evidence="4" key="3">
    <citation type="submission" date="2017-10" db="EMBL/GenBank/DDBJ databases">
        <authorList>
            <person name="Frank J."/>
        </authorList>
    </citation>
    <scope>NUCLEOTIDE SEQUENCE [LARGE SCALE GENOMIC DNA]</scope>
</reference>
<dbReference type="KEGG" id="kst:KSMBR1_1787"/>
<dbReference type="AlphaFoldDB" id="Q1Q0C7"/>
<dbReference type="EMBL" id="CT573072">
    <property type="protein sequence ID" value="CAJ72790.1"/>
    <property type="molecule type" value="Genomic_DNA"/>
</dbReference>
<protein>
    <submittedName>
        <fullName evidence="2">FMN-binding protein-like protein</fullName>
    </submittedName>
    <submittedName>
        <fullName evidence="3">Strongly similar to FMN-binding protein</fullName>
    </submittedName>
</protein>
<evidence type="ECO:0000313" key="5">
    <source>
        <dbReference type="Proteomes" id="UP000501926"/>
    </source>
</evidence>
<dbReference type="EMBL" id="CP049055">
    <property type="protein sequence ID" value="QII09830.1"/>
    <property type="molecule type" value="Genomic_DNA"/>
</dbReference>
<keyword evidence="4" id="KW-1185">Reference proteome</keyword>
<evidence type="ECO:0000313" key="3">
    <source>
        <dbReference type="EMBL" id="SOH04286.1"/>
    </source>
</evidence>
<dbReference type="Proteomes" id="UP000501926">
    <property type="component" value="Chromosome"/>
</dbReference>
<reference evidence="2 5" key="5">
    <citation type="submission" date="2020-02" db="EMBL/GenBank/DDBJ databases">
        <title>Newly sequenced genome of strain CSTR1 showed variability in Candidatus Kuenenia stuttgartiensis genomes.</title>
        <authorList>
            <person name="Ding C."/>
            <person name="Adrian L."/>
        </authorList>
    </citation>
    <scope>NUCLEOTIDE SEQUENCE [LARGE SCALE GENOMIC DNA]</scope>
    <source>
        <strain evidence="2 5">CSTR1</strain>
    </source>
</reference>
<gene>
    <name evidence="2" type="ORF">KsCSTR_04510</name>
    <name evidence="3" type="ORF">KSMBR1_1787</name>
    <name evidence="1" type="ORF">kustd2045</name>
</gene>